<evidence type="ECO:0000313" key="3">
    <source>
        <dbReference type="Proteomes" id="UP000245207"/>
    </source>
</evidence>
<accession>A0A2U1PWK3</accession>
<dbReference type="SUPFAM" id="SSF81383">
    <property type="entry name" value="F-box domain"/>
    <property type="match status" value="2"/>
</dbReference>
<dbReference type="InterPro" id="IPR001810">
    <property type="entry name" value="F-box_dom"/>
</dbReference>
<feature type="domain" description="F-box" evidence="1">
    <location>
        <begin position="18"/>
        <end position="52"/>
    </location>
</feature>
<dbReference type="OrthoDB" id="5319261at2759"/>
<dbReference type="SMART" id="SM00256">
    <property type="entry name" value="FBOX"/>
    <property type="match status" value="2"/>
</dbReference>
<evidence type="ECO:0000313" key="2">
    <source>
        <dbReference type="EMBL" id="PWA90102.1"/>
    </source>
</evidence>
<proteinExistence type="predicted"/>
<dbReference type="InterPro" id="IPR036047">
    <property type="entry name" value="F-box-like_dom_sf"/>
</dbReference>
<feature type="domain" description="F-box" evidence="1">
    <location>
        <begin position="213"/>
        <end position="247"/>
    </location>
</feature>
<dbReference type="InterPro" id="IPR050796">
    <property type="entry name" value="SCF_F-box_component"/>
</dbReference>
<dbReference type="PANTHER" id="PTHR31672">
    <property type="entry name" value="BNACNNG10540D PROTEIN"/>
    <property type="match status" value="1"/>
</dbReference>
<dbReference type="PANTHER" id="PTHR31672:SF13">
    <property type="entry name" value="F-BOX PROTEIN CPR30-LIKE"/>
    <property type="match status" value="1"/>
</dbReference>
<organism evidence="2 3">
    <name type="scientific">Artemisia annua</name>
    <name type="common">Sweet wormwood</name>
    <dbReference type="NCBI Taxonomy" id="35608"/>
    <lineage>
        <taxon>Eukaryota</taxon>
        <taxon>Viridiplantae</taxon>
        <taxon>Streptophyta</taxon>
        <taxon>Embryophyta</taxon>
        <taxon>Tracheophyta</taxon>
        <taxon>Spermatophyta</taxon>
        <taxon>Magnoliopsida</taxon>
        <taxon>eudicotyledons</taxon>
        <taxon>Gunneridae</taxon>
        <taxon>Pentapetalae</taxon>
        <taxon>asterids</taxon>
        <taxon>campanulids</taxon>
        <taxon>Asterales</taxon>
        <taxon>Asteraceae</taxon>
        <taxon>Asteroideae</taxon>
        <taxon>Anthemideae</taxon>
        <taxon>Artemisiinae</taxon>
        <taxon>Artemisia</taxon>
    </lineage>
</organism>
<dbReference type="Proteomes" id="UP000245207">
    <property type="component" value="Unassembled WGS sequence"/>
</dbReference>
<gene>
    <name evidence="2" type="ORF">CTI12_AA103540</name>
</gene>
<dbReference type="EMBL" id="PKPP01000655">
    <property type="protein sequence ID" value="PWA90102.1"/>
    <property type="molecule type" value="Genomic_DNA"/>
</dbReference>
<evidence type="ECO:0000259" key="1">
    <source>
        <dbReference type="SMART" id="SM00256"/>
    </source>
</evidence>
<sequence length="437" mass="50497">MGCNLDYLVAISNSLGCLDILSRLPVKSLARFRCVSKPWCAYIDDDYLGIFHGKRAVEELTPIVYDSNLSCIVGFDIIKSEEGNLTMEAKKGMYLESELYESCSTYRRYLVRGSCNRLLCLSLHGDIPYVTSFAVSHPLRKEFYELPPMQRLLGGPYYLSEDSRGLGFDVSTNTLISRWCAFFREENFQRVILLVRIYAPWYMSWAWIIPGCLDILSRLPVKSLARFRCVSKPWCAYIDDDYLGIFHGKRAVEELTPIVYDSNLSCIVGFDIIKSEEGNLTMEAKKGMYLESELYESCSTYRRYLVRGSCNRLLCLSLHGDIPYVTSFAVSHPLRKEFYELPPMQRLLGGPYYLSEDSRGLGFDVSTNTLISRWCAFFREENFQRVILLVRIYAPWYMSWAWIIPGERYPKSQLILFMTMQYLLTDVCIGYLVSSQL</sequence>
<keyword evidence="3" id="KW-1185">Reference proteome</keyword>
<dbReference type="AlphaFoldDB" id="A0A2U1PWK3"/>
<comment type="caution">
    <text evidence="2">The sequence shown here is derived from an EMBL/GenBank/DDBJ whole genome shotgun (WGS) entry which is preliminary data.</text>
</comment>
<name>A0A2U1PWK3_ARTAN</name>
<dbReference type="Pfam" id="PF00646">
    <property type="entry name" value="F-box"/>
    <property type="match status" value="2"/>
</dbReference>
<reference evidence="2 3" key="1">
    <citation type="journal article" date="2018" name="Mol. Plant">
        <title>The genome of Artemisia annua provides insight into the evolution of Asteraceae family and artemisinin biosynthesis.</title>
        <authorList>
            <person name="Shen Q."/>
            <person name="Zhang L."/>
            <person name="Liao Z."/>
            <person name="Wang S."/>
            <person name="Yan T."/>
            <person name="Shi P."/>
            <person name="Liu M."/>
            <person name="Fu X."/>
            <person name="Pan Q."/>
            <person name="Wang Y."/>
            <person name="Lv Z."/>
            <person name="Lu X."/>
            <person name="Zhang F."/>
            <person name="Jiang W."/>
            <person name="Ma Y."/>
            <person name="Chen M."/>
            <person name="Hao X."/>
            <person name="Li L."/>
            <person name="Tang Y."/>
            <person name="Lv G."/>
            <person name="Zhou Y."/>
            <person name="Sun X."/>
            <person name="Brodelius P.E."/>
            <person name="Rose J.K.C."/>
            <person name="Tang K."/>
        </authorList>
    </citation>
    <scope>NUCLEOTIDE SEQUENCE [LARGE SCALE GENOMIC DNA]</scope>
    <source>
        <strain evidence="3">cv. Huhao1</strain>
        <tissue evidence="2">Leaf</tissue>
    </source>
</reference>
<protein>
    <submittedName>
        <fullName evidence="2">F-box domain-containing protein</fullName>
    </submittedName>
</protein>